<dbReference type="AlphaFoldDB" id="A0A4U5VFV0"/>
<dbReference type="EMBL" id="CM014095">
    <property type="protein sequence ID" value="TKS86978.1"/>
    <property type="molecule type" value="Genomic_DNA"/>
</dbReference>
<evidence type="ECO:0000313" key="2">
    <source>
        <dbReference type="EMBL" id="TKS86978.1"/>
    </source>
</evidence>
<sequence>MMLCDTGLSNEEYHGDEIKVSRSPEESQSQQPLCCWRPRLGGKEAKNGSYWLNAHESPTCKLFQKAKRRLTPRRSSLRFRSQFVLPPLLLLLPLSPDRG</sequence>
<accession>A0A4U5VFV0</accession>
<gene>
    <name evidence="2" type="ORF">D9C73_021101</name>
</gene>
<keyword evidence="3" id="KW-1185">Reference proteome</keyword>
<feature type="region of interest" description="Disordered" evidence="1">
    <location>
        <begin position="1"/>
        <end position="32"/>
    </location>
</feature>
<proteinExistence type="predicted"/>
<protein>
    <submittedName>
        <fullName evidence="2">Uncharacterized protein</fullName>
    </submittedName>
</protein>
<evidence type="ECO:0000256" key="1">
    <source>
        <dbReference type="SAM" id="MobiDB-lite"/>
    </source>
</evidence>
<feature type="compositionally biased region" description="Basic and acidic residues" evidence="1">
    <location>
        <begin position="11"/>
        <end position="25"/>
    </location>
</feature>
<evidence type="ECO:0000313" key="3">
    <source>
        <dbReference type="Proteomes" id="UP000298787"/>
    </source>
</evidence>
<dbReference type="Proteomes" id="UP000298787">
    <property type="component" value="Chromosome 18"/>
</dbReference>
<name>A0A4U5VFV0_COLLU</name>
<reference evidence="2 3" key="1">
    <citation type="submission" date="2019-01" db="EMBL/GenBank/DDBJ databases">
        <title>Genome Assembly of Collichthys lucidus.</title>
        <authorList>
            <person name="Cai M."/>
            <person name="Xiao S."/>
        </authorList>
    </citation>
    <scope>NUCLEOTIDE SEQUENCE [LARGE SCALE GENOMIC DNA]</scope>
    <source>
        <strain evidence="2">JT15FE1705JMU</strain>
        <tissue evidence="2">Muscle</tissue>
    </source>
</reference>
<organism evidence="2 3">
    <name type="scientific">Collichthys lucidus</name>
    <name type="common">Big head croaker</name>
    <name type="synonym">Sciaena lucida</name>
    <dbReference type="NCBI Taxonomy" id="240159"/>
    <lineage>
        <taxon>Eukaryota</taxon>
        <taxon>Metazoa</taxon>
        <taxon>Chordata</taxon>
        <taxon>Craniata</taxon>
        <taxon>Vertebrata</taxon>
        <taxon>Euteleostomi</taxon>
        <taxon>Actinopterygii</taxon>
        <taxon>Neopterygii</taxon>
        <taxon>Teleostei</taxon>
        <taxon>Neoteleostei</taxon>
        <taxon>Acanthomorphata</taxon>
        <taxon>Eupercaria</taxon>
        <taxon>Sciaenidae</taxon>
        <taxon>Collichthys</taxon>
    </lineage>
</organism>